<dbReference type="AlphaFoldDB" id="A0A1M5NNB6"/>
<dbReference type="SUPFAM" id="SSF54752">
    <property type="entry name" value="RecA protein, C-terminal domain"/>
    <property type="match status" value="1"/>
</dbReference>
<dbReference type="GO" id="GO:0005829">
    <property type="term" value="C:cytosol"/>
    <property type="evidence" value="ECO:0007669"/>
    <property type="project" value="TreeGrafter"/>
</dbReference>
<comment type="function">
    <text evidence="7">Can catalyze the hydrolysis of ATP in the presence of single-stranded DNA, the ATP-dependent uptake of single-stranded DNA by duplex DNA, and the ATP-dependent hybridization of homologous single-stranded DNAs. It interacts with LexA causing its activation and leading to its autocatalytic cleavage.</text>
</comment>
<dbReference type="RefSeq" id="WP_073125478.1">
    <property type="nucleotide sequence ID" value="NZ_BAABCH010000100.1"/>
</dbReference>
<keyword evidence="7 8" id="KW-0234">DNA repair</keyword>
<dbReference type="PRINTS" id="PR00142">
    <property type="entry name" value="RECA"/>
</dbReference>
<evidence type="ECO:0000256" key="4">
    <source>
        <dbReference type="ARBA" id="ARBA00022840"/>
    </source>
</evidence>
<dbReference type="SUPFAM" id="SSF52540">
    <property type="entry name" value="P-loop containing nucleoside triphosphate hydrolases"/>
    <property type="match status" value="1"/>
</dbReference>
<evidence type="ECO:0000256" key="5">
    <source>
        <dbReference type="ARBA" id="ARBA00023125"/>
    </source>
</evidence>
<dbReference type="PANTHER" id="PTHR45900">
    <property type="entry name" value="RECA"/>
    <property type="match status" value="1"/>
</dbReference>
<organism evidence="12 13">
    <name type="scientific">Asaccharospora irregularis DSM 2635</name>
    <dbReference type="NCBI Taxonomy" id="1121321"/>
    <lineage>
        <taxon>Bacteria</taxon>
        <taxon>Bacillati</taxon>
        <taxon>Bacillota</taxon>
        <taxon>Clostridia</taxon>
        <taxon>Peptostreptococcales</taxon>
        <taxon>Peptostreptococcaceae</taxon>
        <taxon>Asaccharospora</taxon>
    </lineage>
</organism>
<evidence type="ECO:0000256" key="9">
    <source>
        <dbReference type="RuleBase" id="RU004527"/>
    </source>
</evidence>
<evidence type="ECO:0000256" key="6">
    <source>
        <dbReference type="ARBA" id="ARBA00023172"/>
    </source>
</evidence>
<dbReference type="InterPro" id="IPR020588">
    <property type="entry name" value="RecA_ATP-bd"/>
</dbReference>
<dbReference type="PROSITE" id="PS50162">
    <property type="entry name" value="RECA_2"/>
    <property type="match status" value="1"/>
</dbReference>
<dbReference type="Pfam" id="PF21096">
    <property type="entry name" value="RecA_C"/>
    <property type="match status" value="1"/>
</dbReference>
<dbReference type="Pfam" id="PF00154">
    <property type="entry name" value="RecA_N"/>
    <property type="match status" value="1"/>
</dbReference>
<dbReference type="GO" id="GO:0140664">
    <property type="term" value="F:ATP-dependent DNA damage sensor activity"/>
    <property type="evidence" value="ECO:0007669"/>
    <property type="project" value="InterPro"/>
</dbReference>
<dbReference type="NCBIfam" id="TIGR02012">
    <property type="entry name" value="tigrfam_recA"/>
    <property type="match status" value="1"/>
</dbReference>
<dbReference type="InterPro" id="IPR003593">
    <property type="entry name" value="AAA+_ATPase"/>
</dbReference>
<evidence type="ECO:0000256" key="3">
    <source>
        <dbReference type="ARBA" id="ARBA00022741"/>
    </source>
</evidence>
<keyword evidence="7 8" id="KW-0742">SOS response</keyword>
<sequence length="349" mass="37849">MSIDQEKLKVLNEALGKIEKEFGKGSVMKLGETTSLIVDSIPTGSIGLDIAVGIGGLPKGRIVEIYGPESSGKTTVALHSVAEAQKQGGIAAFIDAEHALDPVYAKALGVDVDNLIISQPDTGEQALEITEALIRSGAVDIIVIDSVAALVPKAEIEGDMGDSHVGLQARLMSQALRKLTGSIKKSNCVAIFINQLREKVGIMFGNPETTTGGRALKFYSSVRLDVRKIDTIKQGDKVIGSRTRVKVVKNKVAPPFKQAEFDIMYGEGISKIGDLLDIAADVDIVKKSGAWYSYNETKLGQGRENVKKFLLDNIDLADEIEKKVRDYYELDKKDGQTSEKEKNEQENKE</sequence>
<dbReference type="FunFam" id="3.40.50.300:FF:000087">
    <property type="entry name" value="Recombinase RecA"/>
    <property type="match status" value="1"/>
</dbReference>
<dbReference type="Proteomes" id="UP000243255">
    <property type="component" value="Unassembled WGS sequence"/>
</dbReference>
<evidence type="ECO:0000256" key="7">
    <source>
        <dbReference type="HAMAP-Rule" id="MF_00268"/>
    </source>
</evidence>
<evidence type="ECO:0000313" key="12">
    <source>
        <dbReference type="EMBL" id="SHG90679.1"/>
    </source>
</evidence>
<dbReference type="SMART" id="SM00382">
    <property type="entry name" value="AAA"/>
    <property type="match status" value="1"/>
</dbReference>
<evidence type="ECO:0000259" key="10">
    <source>
        <dbReference type="PROSITE" id="PS50162"/>
    </source>
</evidence>
<dbReference type="GO" id="GO:0006310">
    <property type="term" value="P:DNA recombination"/>
    <property type="evidence" value="ECO:0007669"/>
    <property type="project" value="UniProtKB-UniRule"/>
</dbReference>
<dbReference type="InterPro" id="IPR020587">
    <property type="entry name" value="RecA_monomer-monomer_interface"/>
</dbReference>
<dbReference type="HAMAP" id="MF_00268">
    <property type="entry name" value="RecA"/>
    <property type="match status" value="1"/>
</dbReference>
<feature type="domain" description="RecA family profile 2" evidence="11">
    <location>
        <begin position="201"/>
        <end position="274"/>
    </location>
</feature>
<dbReference type="GO" id="GO:0003697">
    <property type="term" value="F:single-stranded DNA binding"/>
    <property type="evidence" value="ECO:0007669"/>
    <property type="project" value="UniProtKB-UniRule"/>
</dbReference>
<comment type="subcellular location">
    <subcellularLocation>
        <location evidence="7">Cytoplasm</location>
    </subcellularLocation>
</comment>
<evidence type="ECO:0000313" key="13">
    <source>
        <dbReference type="Proteomes" id="UP000243255"/>
    </source>
</evidence>
<dbReference type="CDD" id="cd00983">
    <property type="entry name" value="RecA"/>
    <property type="match status" value="1"/>
</dbReference>
<dbReference type="InterPro" id="IPR027417">
    <property type="entry name" value="P-loop_NTPase"/>
</dbReference>
<dbReference type="InterPro" id="IPR023400">
    <property type="entry name" value="RecA_C_sf"/>
</dbReference>
<dbReference type="GO" id="GO:0009432">
    <property type="term" value="P:SOS response"/>
    <property type="evidence" value="ECO:0007669"/>
    <property type="project" value="UniProtKB-UniRule"/>
</dbReference>
<dbReference type="PROSITE" id="PS50163">
    <property type="entry name" value="RECA_3"/>
    <property type="match status" value="1"/>
</dbReference>
<dbReference type="Gene3D" id="3.40.50.300">
    <property type="entry name" value="P-loop containing nucleotide triphosphate hydrolases"/>
    <property type="match status" value="1"/>
</dbReference>
<reference evidence="13" key="1">
    <citation type="submission" date="2016-11" db="EMBL/GenBank/DDBJ databases">
        <authorList>
            <person name="Varghese N."/>
            <person name="Submissions S."/>
        </authorList>
    </citation>
    <scope>NUCLEOTIDE SEQUENCE [LARGE SCALE GENOMIC DNA]</scope>
    <source>
        <strain evidence="13">DSM 2635</strain>
    </source>
</reference>
<dbReference type="EMBL" id="FQWX01000011">
    <property type="protein sequence ID" value="SHG90679.1"/>
    <property type="molecule type" value="Genomic_DNA"/>
</dbReference>
<dbReference type="GO" id="GO:0005524">
    <property type="term" value="F:ATP binding"/>
    <property type="evidence" value="ECO:0007669"/>
    <property type="project" value="UniProtKB-UniRule"/>
</dbReference>
<evidence type="ECO:0000256" key="8">
    <source>
        <dbReference type="RuleBase" id="RU000526"/>
    </source>
</evidence>
<evidence type="ECO:0000256" key="1">
    <source>
        <dbReference type="ARBA" id="ARBA00009391"/>
    </source>
</evidence>
<dbReference type="PROSITE" id="PS00321">
    <property type="entry name" value="RECA_1"/>
    <property type="match status" value="1"/>
</dbReference>
<dbReference type="OrthoDB" id="9776733at2"/>
<name>A0A1M5NNB6_9FIRM</name>
<dbReference type="InterPro" id="IPR049428">
    <property type="entry name" value="RecA-like_N"/>
</dbReference>
<keyword evidence="3 7" id="KW-0547">Nucleotide-binding</keyword>
<comment type="similarity">
    <text evidence="1 7 9">Belongs to the RecA family.</text>
</comment>
<dbReference type="InterPro" id="IPR013765">
    <property type="entry name" value="DNA_recomb/repair_RecA"/>
</dbReference>
<keyword evidence="7" id="KW-0963">Cytoplasm</keyword>
<keyword evidence="7 9" id="KW-0227">DNA damage</keyword>
<dbReference type="InterPro" id="IPR020584">
    <property type="entry name" value="DNA_recomb/repair_RecA_CS"/>
</dbReference>
<dbReference type="PANTHER" id="PTHR45900:SF1">
    <property type="entry name" value="MITOCHONDRIAL DNA REPAIR PROTEIN RECA HOMOLOG-RELATED"/>
    <property type="match status" value="1"/>
</dbReference>
<keyword evidence="4 7" id="KW-0067">ATP-binding</keyword>
<dbReference type="GO" id="GO:0003684">
    <property type="term" value="F:damaged DNA binding"/>
    <property type="evidence" value="ECO:0007669"/>
    <property type="project" value="UniProtKB-UniRule"/>
</dbReference>
<feature type="binding site" evidence="7">
    <location>
        <begin position="67"/>
        <end position="74"/>
    </location>
    <ligand>
        <name>ATP</name>
        <dbReference type="ChEBI" id="CHEBI:30616"/>
    </ligand>
</feature>
<protein>
    <recommendedName>
        <fullName evidence="2 7">Protein RecA</fullName>
    </recommendedName>
    <alternativeName>
        <fullName evidence="7 8">Recombinase A</fullName>
    </alternativeName>
</protein>
<feature type="domain" description="RecA family profile 1" evidence="10">
    <location>
        <begin position="37"/>
        <end position="196"/>
    </location>
</feature>
<dbReference type="GO" id="GO:0006281">
    <property type="term" value="P:DNA repair"/>
    <property type="evidence" value="ECO:0007669"/>
    <property type="project" value="UniProtKB-UniRule"/>
</dbReference>
<evidence type="ECO:0000256" key="2">
    <source>
        <dbReference type="ARBA" id="ARBA00015553"/>
    </source>
</evidence>
<dbReference type="InterPro" id="IPR049261">
    <property type="entry name" value="RecA-like_C"/>
</dbReference>
<keyword evidence="13" id="KW-1185">Reference proteome</keyword>
<dbReference type="STRING" id="1121321.SAMN04488530_11113"/>
<keyword evidence="5 7" id="KW-0238">DNA-binding</keyword>
<proteinExistence type="inferred from homology"/>
<accession>A0A1M5NNB6</accession>
<evidence type="ECO:0000259" key="11">
    <source>
        <dbReference type="PROSITE" id="PS50163"/>
    </source>
</evidence>
<gene>
    <name evidence="7" type="primary">recA</name>
    <name evidence="12" type="ORF">SAMN04488530_11113</name>
</gene>
<keyword evidence="6 7" id="KW-0233">DNA recombination</keyword>